<dbReference type="RefSeq" id="WP_013557839.1">
    <property type="nucleotide sequence ID" value="NC_014958.1"/>
</dbReference>
<dbReference type="Proteomes" id="UP000008635">
    <property type="component" value="Chromosome"/>
</dbReference>
<dbReference type="AlphaFoldDB" id="E8UB96"/>
<reference evidence="1 2" key="1">
    <citation type="journal article" date="2011" name="Stand. Genomic Sci.">
        <title>Complete genome sequence of Deinococcus maricopensis type strain (LB-34).</title>
        <authorList>
            <person name="Pukall R."/>
            <person name="Zeytun A."/>
            <person name="Lucas S."/>
            <person name="Lapidus A."/>
            <person name="Hammon N."/>
            <person name="Deshpande S."/>
            <person name="Nolan M."/>
            <person name="Cheng J.F."/>
            <person name="Pitluck S."/>
            <person name="Liolios K."/>
            <person name="Pagani I."/>
            <person name="Mikhailova N."/>
            <person name="Ivanova N."/>
            <person name="Mavromatis K."/>
            <person name="Pati A."/>
            <person name="Tapia R."/>
            <person name="Han C."/>
            <person name="Goodwin L."/>
            <person name="Chen A."/>
            <person name="Palaniappan K."/>
            <person name="Land M."/>
            <person name="Hauser L."/>
            <person name="Chang Y.J."/>
            <person name="Jeffries C.D."/>
            <person name="Brambilla E.M."/>
            <person name="Rohde M."/>
            <person name="Goker M."/>
            <person name="Detter J.C."/>
            <person name="Woyke T."/>
            <person name="Bristow J."/>
            <person name="Eisen J.A."/>
            <person name="Markowitz V."/>
            <person name="Hugenholtz P."/>
            <person name="Kyrpides N.C."/>
            <person name="Klenk H.P."/>
        </authorList>
    </citation>
    <scope>NUCLEOTIDE SEQUENCE [LARGE SCALE GENOMIC DNA]</scope>
    <source>
        <strain evidence="2">DSM 21211 / LMG 22137 / NRRL B-23946 / LB-34</strain>
    </source>
</reference>
<proteinExistence type="predicted"/>
<dbReference type="EMBL" id="CP002454">
    <property type="protein sequence ID" value="ADV68335.1"/>
    <property type="molecule type" value="Genomic_DNA"/>
</dbReference>
<dbReference type="HOGENOM" id="CLU_1955975_0_0_0"/>
<dbReference type="KEGG" id="dmr:Deima_2705"/>
<organism evidence="1 2">
    <name type="scientific">Deinococcus maricopensis (strain DSM 21211 / LMG 22137 / NRRL B-23946 / LB-34)</name>
    <dbReference type="NCBI Taxonomy" id="709986"/>
    <lineage>
        <taxon>Bacteria</taxon>
        <taxon>Thermotogati</taxon>
        <taxon>Deinococcota</taxon>
        <taxon>Deinococci</taxon>
        <taxon>Deinococcales</taxon>
        <taxon>Deinococcaceae</taxon>
        <taxon>Deinococcus</taxon>
    </lineage>
</organism>
<evidence type="ECO:0008006" key="3">
    <source>
        <dbReference type="Google" id="ProtNLM"/>
    </source>
</evidence>
<accession>E8UB96</accession>
<gene>
    <name evidence="1" type="ordered locus">Deima_2705</name>
</gene>
<protein>
    <recommendedName>
        <fullName evidence="3">Lipoprotein</fullName>
    </recommendedName>
</protein>
<keyword evidence="2" id="KW-1185">Reference proteome</keyword>
<evidence type="ECO:0000313" key="2">
    <source>
        <dbReference type="Proteomes" id="UP000008635"/>
    </source>
</evidence>
<reference evidence="2" key="2">
    <citation type="submission" date="2011-01" db="EMBL/GenBank/DDBJ databases">
        <title>The complete genome of Deinococcus maricopensis DSM 21211.</title>
        <authorList>
            <consortium name="US DOE Joint Genome Institute (JGI-PGF)"/>
            <person name="Lucas S."/>
            <person name="Copeland A."/>
            <person name="Lapidus A."/>
            <person name="Goodwin L."/>
            <person name="Pitluck S."/>
            <person name="Kyrpides N."/>
            <person name="Mavromatis K."/>
            <person name="Pagani I."/>
            <person name="Ivanova N."/>
            <person name="Ovchinnikova G."/>
            <person name="Zeytun A."/>
            <person name="Detter J.C."/>
            <person name="Han C."/>
            <person name="Land M."/>
            <person name="Hauser L."/>
            <person name="Markowitz V."/>
            <person name="Cheng J.-F."/>
            <person name="Hugenholtz P."/>
            <person name="Woyke T."/>
            <person name="Wu D."/>
            <person name="Pukall R."/>
            <person name="Gehrich-Schroeter G."/>
            <person name="Brambilla E."/>
            <person name="Klenk H.-P."/>
            <person name="Eisen J.A."/>
        </authorList>
    </citation>
    <scope>NUCLEOTIDE SEQUENCE [LARGE SCALE GENOMIC DNA]</scope>
    <source>
        <strain evidence="2">DSM 21211 / LMG 22137 / NRRL B-23946 / LB-34</strain>
    </source>
</reference>
<name>E8UB96_DEIML</name>
<sequence length="128" mass="13776" precursor="true">MKRAFLLVATLALTACGGGGNKEMQSAVLGYGQSANRKESDTRSAVQGGGTLYTFRNTEIGETVQTTWRRADDWRMTVQQPKFDLKAIAPRSEDAGDGWVRVQGGALDGVYAQVTGGAALLETQRAHR</sequence>
<evidence type="ECO:0000313" key="1">
    <source>
        <dbReference type="EMBL" id="ADV68335.1"/>
    </source>
</evidence>
<dbReference type="PROSITE" id="PS51257">
    <property type="entry name" value="PROKAR_LIPOPROTEIN"/>
    <property type="match status" value="1"/>
</dbReference>